<dbReference type="Pfam" id="PF14223">
    <property type="entry name" value="Retrotran_gag_2"/>
    <property type="match status" value="1"/>
</dbReference>
<dbReference type="PROSITE" id="PS50158">
    <property type="entry name" value="ZF_CCHC"/>
    <property type="match status" value="1"/>
</dbReference>
<dbReference type="AlphaFoldDB" id="A0A6L2P135"/>
<dbReference type="GO" id="GO:0008270">
    <property type="term" value="F:zinc ion binding"/>
    <property type="evidence" value="ECO:0007669"/>
    <property type="project" value="UniProtKB-KW"/>
</dbReference>
<evidence type="ECO:0000259" key="4">
    <source>
        <dbReference type="PROSITE" id="PS50158"/>
    </source>
</evidence>
<keyword evidence="2" id="KW-0175">Coiled coil</keyword>
<dbReference type="Pfam" id="PF00098">
    <property type="entry name" value="zf-CCHC"/>
    <property type="match status" value="1"/>
</dbReference>
<feature type="coiled-coil region" evidence="2">
    <location>
        <begin position="349"/>
        <end position="376"/>
    </location>
</feature>
<feature type="region of interest" description="Disordered" evidence="3">
    <location>
        <begin position="498"/>
        <end position="529"/>
    </location>
</feature>
<accession>A0A6L2P135</accession>
<feature type="region of interest" description="Disordered" evidence="3">
    <location>
        <begin position="61"/>
        <end position="103"/>
    </location>
</feature>
<dbReference type="EMBL" id="BKCJ010010558">
    <property type="protein sequence ID" value="GEU92133.1"/>
    <property type="molecule type" value="Genomic_DNA"/>
</dbReference>
<comment type="caution">
    <text evidence="5">The sequence shown here is derived from an EMBL/GenBank/DDBJ whole genome shotgun (WGS) entry which is preliminary data.</text>
</comment>
<dbReference type="InterPro" id="IPR001878">
    <property type="entry name" value="Znf_CCHC"/>
</dbReference>
<dbReference type="InterPro" id="IPR036875">
    <property type="entry name" value="Znf_CCHC_sf"/>
</dbReference>
<proteinExistence type="predicted"/>
<feature type="compositionally biased region" description="Polar residues" evidence="3">
    <location>
        <begin position="519"/>
        <end position="529"/>
    </location>
</feature>
<feature type="coiled-coil region" evidence="2">
    <location>
        <begin position="206"/>
        <end position="233"/>
    </location>
</feature>
<dbReference type="GO" id="GO:0003676">
    <property type="term" value="F:nucleic acid binding"/>
    <property type="evidence" value="ECO:0007669"/>
    <property type="project" value="InterPro"/>
</dbReference>
<sequence length="529" mass="59270">MAMCVLPAMSHGLFVSIVELAAMFDSAFRKRFRSFYNSSPSSTFLVRKRYRGTSKLILDTYSEEDELGEEEDEEVEESLDSDKDEDLAVGDEGLTAGNEDPSMGVESLGLGGIRLWGVETLGDSIREGGGQMPNVFKTPPSLEWTSGLLPVTPVPFIVPSPISSPMIPLTIPYPVATPATAKTEGFLTELGAQVKMQGGLICVHTQAALQRELQEMRGRVTALEQERDRRERSNRKEIDREWSQRVLERVVEVILNGDSFAPTRVVDGVLQPVALTTAEQRLARKNELKARGTLLMALPDKHQLKFNSHKDAKTLMEAIEKRFRGNTKTKKVQKTLLKQQYENFTGFSLESLDQMHDRLQKLISQLENLRVSLSQEDINLNTTEPVSAATSISVVSVKLPVSLLPNVDSLSNAVIYSFFASQSSSPQLDNDDLKQIDADDLEEMDLKWQMAILTIRARRFLQRTGRNLRANRHTSLGFDMSKVKCYNCHRKGHFARECRSPKDSRRNGVAEPRRRNVPVETTTSNALVS</sequence>
<evidence type="ECO:0000256" key="3">
    <source>
        <dbReference type="SAM" id="MobiDB-lite"/>
    </source>
</evidence>
<evidence type="ECO:0000256" key="1">
    <source>
        <dbReference type="PROSITE-ProRule" id="PRU00047"/>
    </source>
</evidence>
<dbReference type="SMART" id="SM00343">
    <property type="entry name" value="ZnF_C2HC"/>
    <property type="match status" value="1"/>
</dbReference>
<reference evidence="5" key="1">
    <citation type="journal article" date="2019" name="Sci. Rep.">
        <title>Draft genome of Tanacetum cinerariifolium, the natural source of mosquito coil.</title>
        <authorList>
            <person name="Yamashiro T."/>
            <person name="Shiraishi A."/>
            <person name="Satake H."/>
            <person name="Nakayama K."/>
        </authorList>
    </citation>
    <scope>NUCLEOTIDE SEQUENCE</scope>
</reference>
<evidence type="ECO:0000313" key="5">
    <source>
        <dbReference type="EMBL" id="GEU92133.1"/>
    </source>
</evidence>
<feature type="compositionally biased region" description="Acidic residues" evidence="3">
    <location>
        <begin position="61"/>
        <end position="89"/>
    </location>
</feature>
<dbReference type="Gene3D" id="4.10.60.10">
    <property type="entry name" value="Zinc finger, CCHC-type"/>
    <property type="match status" value="1"/>
</dbReference>
<evidence type="ECO:0000256" key="2">
    <source>
        <dbReference type="SAM" id="Coils"/>
    </source>
</evidence>
<feature type="domain" description="CCHC-type" evidence="4">
    <location>
        <begin position="484"/>
        <end position="500"/>
    </location>
</feature>
<organism evidence="5">
    <name type="scientific">Tanacetum cinerariifolium</name>
    <name type="common">Dalmatian daisy</name>
    <name type="synonym">Chrysanthemum cinerariifolium</name>
    <dbReference type="NCBI Taxonomy" id="118510"/>
    <lineage>
        <taxon>Eukaryota</taxon>
        <taxon>Viridiplantae</taxon>
        <taxon>Streptophyta</taxon>
        <taxon>Embryophyta</taxon>
        <taxon>Tracheophyta</taxon>
        <taxon>Spermatophyta</taxon>
        <taxon>Magnoliopsida</taxon>
        <taxon>eudicotyledons</taxon>
        <taxon>Gunneridae</taxon>
        <taxon>Pentapetalae</taxon>
        <taxon>asterids</taxon>
        <taxon>campanulids</taxon>
        <taxon>Asterales</taxon>
        <taxon>Asteraceae</taxon>
        <taxon>Asteroideae</taxon>
        <taxon>Anthemideae</taxon>
        <taxon>Anthemidinae</taxon>
        <taxon>Tanacetum</taxon>
    </lineage>
</organism>
<protein>
    <recommendedName>
        <fullName evidence="4">CCHC-type domain-containing protein</fullName>
    </recommendedName>
</protein>
<gene>
    <name evidence="5" type="ORF">Tci_064111</name>
</gene>
<feature type="compositionally biased region" description="Basic and acidic residues" evidence="3">
    <location>
        <begin position="498"/>
        <end position="514"/>
    </location>
</feature>
<name>A0A6L2P135_TANCI</name>
<keyword evidence="1" id="KW-0863">Zinc-finger</keyword>
<keyword evidence="1" id="KW-0479">Metal-binding</keyword>
<keyword evidence="1" id="KW-0862">Zinc</keyword>
<dbReference type="SUPFAM" id="SSF57756">
    <property type="entry name" value="Retrovirus zinc finger-like domains"/>
    <property type="match status" value="1"/>
</dbReference>